<accession>A0A0D2VSR5</accession>
<evidence type="ECO:0000313" key="4">
    <source>
        <dbReference type="Proteomes" id="UP000008743"/>
    </source>
</evidence>
<reference evidence="4" key="1">
    <citation type="submission" date="2011-02" db="EMBL/GenBank/DDBJ databases">
        <title>The Genome Sequence of Capsaspora owczarzaki ATCC 30864.</title>
        <authorList>
            <person name="Russ C."/>
            <person name="Cuomo C."/>
            <person name="Burger G."/>
            <person name="Gray M.W."/>
            <person name="Holland P.W.H."/>
            <person name="King N."/>
            <person name="Lang F.B.F."/>
            <person name="Roger A.J."/>
            <person name="Ruiz-Trillo I."/>
            <person name="Young S.K."/>
            <person name="Zeng Q."/>
            <person name="Gargeya S."/>
            <person name="Alvarado L."/>
            <person name="Berlin A."/>
            <person name="Chapman S.B."/>
            <person name="Chen Z."/>
            <person name="Freedman E."/>
            <person name="Gellesch M."/>
            <person name="Goldberg J."/>
            <person name="Griggs A."/>
            <person name="Gujja S."/>
            <person name="Heilman E."/>
            <person name="Heiman D."/>
            <person name="Howarth C."/>
            <person name="Mehta T."/>
            <person name="Neiman D."/>
            <person name="Pearson M."/>
            <person name="Roberts A."/>
            <person name="Saif S."/>
            <person name="Shea T."/>
            <person name="Shenoy N."/>
            <person name="Sisk P."/>
            <person name="Stolte C."/>
            <person name="Sykes S."/>
            <person name="White J."/>
            <person name="Yandava C."/>
            <person name="Haas B."/>
            <person name="Nusbaum C."/>
            <person name="Birren B."/>
        </authorList>
    </citation>
    <scope>NUCLEOTIDE SEQUENCE</scope>
    <source>
        <strain evidence="4">ATCC 30864</strain>
    </source>
</reference>
<dbReference type="eggNOG" id="KOG3941">
    <property type="taxonomic scope" value="Eukaryota"/>
</dbReference>
<dbReference type="InterPro" id="IPR010418">
    <property type="entry name" value="ECSIT"/>
</dbReference>
<dbReference type="STRING" id="595528.A0A0D2VSR5"/>
<proteinExistence type="predicted"/>
<gene>
    <name evidence="3" type="ORF">CAOG_004859</name>
</gene>
<dbReference type="PANTHER" id="PTHR13113">
    <property type="entry name" value="ECSIT EVOLUTIONARILY CONSERVED SIGNALING INTERMEDIATE IN TOLL PATHWAYS"/>
    <property type="match status" value="1"/>
</dbReference>
<evidence type="ECO:0000313" key="3">
    <source>
        <dbReference type="EMBL" id="KJE94177.1"/>
    </source>
</evidence>
<protein>
    <recommendedName>
        <fullName evidence="2">ECSIT N-terminal domain-containing protein</fullName>
    </recommendedName>
</protein>
<dbReference type="OrthoDB" id="10064298at2759"/>
<organism evidence="3 4">
    <name type="scientific">Capsaspora owczarzaki (strain ATCC 30864)</name>
    <dbReference type="NCBI Taxonomy" id="595528"/>
    <lineage>
        <taxon>Eukaryota</taxon>
        <taxon>Filasterea</taxon>
        <taxon>Capsaspora</taxon>
    </lineage>
</organism>
<sequence>MALSGIGRGIAAGQAWPSNLLALTRLTPLPTHSVTAIAAAAATAACFSPMVAHGRRGGASLARGEAAGAAETAALNAVAAAASASKQGNPLQASMNSTSMPLSEHGALASASLSSSSSSPSSSSSAPAISAGHLMRHMGAASNLAQIEAVVDAFRELKSVRGSVEFIEAAITRLDALDLDIPKRTYDKLLDVFPKNHTVTRSWLDVMWPRENAAVETALKLLQRMEDASICPDLETFKPVFYAFGKKSVPVRKCESMYYWMTLFGMNPKSKSYQIKALPEDLTLVTQLALNRLVGVSDAQIHQHGVFQRDGNGAVDVGHVDHVPPVVSYERPEALAQLDGSKSLVVTGPHLNWFRRTFQPYYTISPESEPSQILGYCMTTRHDDTTLMAWIRAVPKFATANIRFNFSPLAKTASTLHGQRFRRQLYGRVSRLPTIEEQHWQETPEAQKLIAASKNDFQA</sequence>
<feature type="domain" description="ECSIT N-terminal" evidence="2">
    <location>
        <begin position="146"/>
        <end position="301"/>
    </location>
</feature>
<name>A0A0D2VSR5_CAPO3</name>
<dbReference type="AlphaFoldDB" id="A0A0D2VSR5"/>
<dbReference type="GO" id="GO:0005739">
    <property type="term" value="C:mitochondrion"/>
    <property type="evidence" value="ECO:0007669"/>
    <property type="project" value="TreeGrafter"/>
</dbReference>
<feature type="region of interest" description="Disordered" evidence="1">
    <location>
        <begin position="109"/>
        <end position="128"/>
    </location>
</feature>
<keyword evidence="4" id="KW-1185">Reference proteome</keyword>
<dbReference type="GO" id="GO:0045087">
    <property type="term" value="P:innate immune response"/>
    <property type="evidence" value="ECO:0007669"/>
    <property type="project" value="TreeGrafter"/>
</dbReference>
<evidence type="ECO:0000259" key="2">
    <source>
        <dbReference type="Pfam" id="PF06239"/>
    </source>
</evidence>
<dbReference type="RefSeq" id="XP_004347610.1">
    <property type="nucleotide sequence ID" value="XM_004347560.2"/>
</dbReference>
<dbReference type="EMBL" id="KE346366">
    <property type="protein sequence ID" value="KJE94177.1"/>
    <property type="molecule type" value="Genomic_DNA"/>
</dbReference>
<dbReference type="PhylomeDB" id="A0A0D2VSR5"/>
<dbReference type="PANTHER" id="PTHR13113:SF1">
    <property type="entry name" value="EVOLUTIONARILY CONSERVED SIGNALING INTERMEDIATE IN TOLL PATHWAY, MITOCHONDRIAL"/>
    <property type="match status" value="1"/>
</dbReference>
<dbReference type="InterPro" id="IPR046448">
    <property type="entry name" value="ECSIT_N"/>
</dbReference>
<dbReference type="InParanoid" id="A0A0D2VSR5"/>
<dbReference type="Proteomes" id="UP000008743">
    <property type="component" value="Unassembled WGS sequence"/>
</dbReference>
<dbReference type="Pfam" id="PF06239">
    <property type="entry name" value="ECSIT_N"/>
    <property type="match status" value="1"/>
</dbReference>
<evidence type="ECO:0000256" key="1">
    <source>
        <dbReference type="SAM" id="MobiDB-lite"/>
    </source>
</evidence>
<dbReference type="GO" id="GO:0007178">
    <property type="term" value="P:cell surface receptor protein serine/threonine kinase signaling pathway"/>
    <property type="evidence" value="ECO:0007669"/>
    <property type="project" value="TreeGrafter"/>
</dbReference>